<evidence type="ECO:0000256" key="9">
    <source>
        <dbReference type="SAM" id="Phobius"/>
    </source>
</evidence>
<keyword evidence="4" id="KW-0597">Phosphoprotein</keyword>
<dbReference type="PATRIC" id="fig|520767.4.peg.1036"/>
<dbReference type="CDD" id="cd00075">
    <property type="entry name" value="HATPase"/>
    <property type="match status" value="1"/>
</dbReference>
<dbReference type="PANTHER" id="PTHR45453:SF1">
    <property type="entry name" value="PHOSPHATE REGULON SENSOR PROTEIN PHOR"/>
    <property type="match status" value="1"/>
</dbReference>
<dbReference type="EC" id="2.7.13.3" evidence="3"/>
<comment type="catalytic activity">
    <reaction evidence="1">
        <text>ATP + protein L-histidine = ADP + protein N-phospho-L-histidine.</text>
        <dbReference type="EC" id="2.7.13.3"/>
    </reaction>
</comment>
<dbReference type="InterPro" id="IPR050351">
    <property type="entry name" value="BphY/WalK/GraS-like"/>
</dbReference>
<dbReference type="InterPro" id="IPR004358">
    <property type="entry name" value="Sig_transdc_His_kin-like_C"/>
</dbReference>
<dbReference type="Gene3D" id="6.10.340.10">
    <property type="match status" value="1"/>
</dbReference>
<dbReference type="Pfam" id="PF02518">
    <property type="entry name" value="HATPase_c"/>
    <property type="match status" value="1"/>
</dbReference>
<feature type="transmembrane region" description="Helical" evidence="9">
    <location>
        <begin position="7"/>
        <end position="29"/>
    </location>
</feature>
<keyword evidence="6" id="KW-0418">Kinase</keyword>
<dbReference type="Proteomes" id="UP000075737">
    <property type="component" value="Unassembled WGS sequence"/>
</dbReference>
<dbReference type="Pfam" id="PF00512">
    <property type="entry name" value="HisKA"/>
    <property type="match status" value="1"/>
</dbReference>
<dbReference type="SMART" id="SM00387">
    <property type="entry name" value="HATPase_c"/>
    <property type="match status" value="1"/>
</dbReference>
<dbReference type="Gene3D" id="1.10.287.130">
    <property type="match status" value="1"/>
</dbReference>
<accession>A0A162MMB2</accession>
<dbReference type="InterPro" id="IPR035965">
    <property type="entry name" value="PAS-like_dom_sf"/>
</dbReference>
<evidence type="ECO:0000313" key="13">
    <source>
        <dbReference type="EMBL" id="KYO66697.1"/>
    </source>
</evidence>
<evidence type="ECO:0000256" key="1">
    <source>
        <dbReference type="ARBA" id="ARBA00000085"/>
    </source>
</evidence>
<dbReference type="InterPro" id="IPR036097">
    <property type="entry name" value="HisK_dim/P_sf"/>
</dbReference>
<dbReference type="CDD" id="cd06225">
    <property type="entry name" value="HAMP"/>
    <property type="match status" value="1"/>
</dbReference>
<dbReference type="InterPro" id="IPR003661">
    <property type="entry name" value="HisK_dim/P_dom"/>
</dbReference>
<dbReference type="PROSITE" id="PS50109">
    <property type="entry name" value="HIS_KIN"/>
    <property type="match status" value="1"/>
</dbReference>
<reference evidence="13 14" key="1">
    <citation type="submission" date="2015-12" db="EMBL/GenBank/DDBJ databases">
        <title>Draft genome of Thermovenabulum gondwanense isolated from a red thermophilic microbial mat colonisisng an outflow channel of a bore well.</title>
        <authorList>
            <person name="Patel B.K."/>
        </authorList>
    </citation>
    <scope>NUCLEOTIDE SEQUENCE [LARGE SCALE GENOMIC DNA]</scope>
    <source>
        <strain evidence="13 14">R270</strain>
    </source>
</reference>
<dbReference type="InterPro" id="IPR003660">
    <property type="entry name" value="HAMP_dom"/>
</dbReference>
<dbReference type="GO" id="GO:0016036">
    <property type="term" value="P:cellular response to phosphate starvation"/>
    <property type="evidence" value="ECO:0007669"/>
    <property type="project" value="TreeGrafter"/>
</dbReference>
<organism evidence="13 14">
    <name type="scientific">Thermovenabulum gondwanense</name>
    <dbReference type="NCBI Taxonomy" id="520767"/>
    <lineage>
        <taxon>Bacteria</taxon>
        <taxon>Bacillati</taxon>
        <taxon>Bacillota</taxon>
        <taxon>Clostridia</taxon>
        <taxon>Thermosediminibacterales</taxon>
        <taxon>Thermosediminibacteraceae</taxon>
        <taxon>Thermovenabulum</taxon>
    </lineage>
</organism>
<comment type="subcellular location">
    <subcellularLocation>
        <location evidence="2">Membrane</location>
    </subcellularLocation>
</comment>
<dbReference type="SMART" id="SM00388">
    <property type="entry name" value="HisKA"/>
    <property type="match status" value="1"/>
</dbReference>
<dbReference type="SMART" id="SM00091">
    <property type="entry name" value="PAS"/>
    <property type="match status" value="1"/>
</dbReference>
<feature type="domain" description="Histidine kinase" evidence="10">
    <location>
        <begin position="248"/>
        <end position="462"/>
    </location>
</feature>
<dbReference type="InterPro" id="IPR003594">
    <property type="entry name" value="HATPase_dom"/>
</dbReference>
<gene>
    <name evidence="13" type="primary">phoR</name>
    <name evidence="13" type="ORF">ATZ99_09410</name>
</gene>
<dbReference type="AlphaFoldDB" id="A0A162MMB2"/>
<evidence type="ECO:0000256" key="7">
    <source>
        <dbReference type="ARBA" id="ARBA00023012"/>
    </source>
</evidence>
<dbReference type="InterPro" id="IPR005467">
    <property type="entry name" value="His_kinase_dom"/>
</dbReference>
<evidence type="ECO:0000256" key="2">
    <source>
        <dbReference type="ARBA" id="ARBA00004370"/>
    </source>
</evidence>
<evidence type="ECO:0000256" key="8">
    <source>
        <dbReference type="ARBA" id="ARBA00023136"/>
    </source>
</evidence>
<dbReference type="CDD" id="cd00130">
    <property type="entry name" value="PAS"/>
    <property type="match status" value="1"/>
</dbReference>
<keyword evidence="9" id="KW-0812">Transmembrane</keyword>
<keyword evidence="7" id="KW-0902">Two-component regulatory system</keyword>
<dbReference type="FunFam" id="3.30.565.10:FF:000006">
    <property type="entry name" value="Sensor histidine kinase WalK"/>
    <property type="match status" value="1"/>
</dbReference>
<keyword evidence="8 9" id="KW-0472">Membrane</keyword>
<dbReference type="SUPFAM" id="SSF47384">
    <property type="entry name" value="Homodimeric domain of signal transducing histidine kinase"/>
    <property type="match status" value="1"/>
</dbReference>
<name>A0A162MMB2_9FIRM</name>
<proteinExistence type="predicted"/>
<dbReference type="PRINTS" id="PR00344">
    <property type="entry name" value="BCTRLSENSOR"/>
</dbReference>
<protein>
    <recommendedName>
        <fullName evidence="3">histidine kinase</fullName>
        <ecNumber evidence="3">2.7.13.3</ecNumber>
    </recommendedName>
</protein>
<feature type="domain" description="PAS" evidence="11">
    <location>
        <begin position="126"/>
        <end position="174"/>
    </location>
</feature>
<dbReference type="SUPFAM" id="SSF55874">
    <property type="entry name" value="ATPase domain of HSP90 chaperone/DNA topoisomerase II/histidine kinase"/>
    <property type="match status" value="1"/>
</dbReference>
<evidence type="ECO:0000256" key="5">
    <source>
        <dbReference type="ARBA" id="ARBA00022679"/>
    </source>
</evidence>
<dbReference type="PROSITE" id="PS50885">
    <property type="entry name" value="HAMP"/>
    <property type="match status" value="1"/>
</dbReference>
<evidence type="ECO:0000256" key="4">
    <source>
        <dbReference type="ARBA" id="ARBA00022553"/>
    </source>
</evidence>
<dbReference type="PANTHER" id="PTHR45453">
    <property type="entry name" value="PHOSPHATE REGULON SENSOR PROTEIN PHOR"/>
    <property type="match status" value="1"/>
</dbReference>
<dbReference type="Gene3D" id="3.30.450.20">
    <property type="entry name" value="PAS domain"/>
    <property type="match status" value="1"/>
</dbReference>
<sequence length="462" mass="53223">MLDKKIKFFFIFEGIVTLFLALDIILLSLQGILKVFAKFNFLPWIVIGKLILVIVNIYVLFNAYFRAKEKLIFPVRKITKILQNFALGNFERTIHYSWSNEMGDLSNAVNRLGKRFRQLTEEYSFLKENFYQLLDCIEEGVLFLYGNTKIFFLNKRATELLGIPLEKITGKSLLSVIRNYEIIKETEEALRDGKIRELNLSYLIKEGTYKVLIIPVKENLKIINCVILIKDLTYVKNMEKVKTELIANISHELKTPITSIKGFIETLLDGAFKDEEITLRFLNIIDFEIGRLYRLIVDLINLSEIESGHLKIKNEKLKLEEVFEEINLIFKKRFEEKNLEFSYKSSISEMISDRDKLMQILINLVDNAIKYTPEGGKIWIESGGQNGEVIIKVCDTGIGIPEEHIGRIFERFYRVDKARSRESGGSGLGLAIVKNLAGALGAEIKVESRLNQGTKFIITFKS</sequence>
<dbReference type="Pfam" id="PF13426">
    <property type="entry name" value="PAS_9"/>
    <property type="match status" value="1"/>
</dbReference>
<evidence type="ECO:0000256" key="3">
    <source>
        <dbReference type="ARBA" id="ARBA00012438"/>
    </source>
</evidence>
<dbReference type="InterPro" id="IPR000014">
    <property type="entry name" value="PAS"/>
</dbReference>
<dbReference type="EMBL" id="LOHZ01000025">
    <property type="protein sequence ID" value="KYO66697.1"/>
    <property type="molecule type" value="Genomic_DNA"/>
</dbReference>
<dbReference type="FunFam" id="1.10.287.130:FF:000001">
    <property type="entry name" value="Two-component sensor histidine kinase"/>
    <property type="match status" value="1"/>
</dbReference>
<keyword evidence="9" id="KW-1133">Transmembrane helix</keyword>
<evidence type="ECO:0000256" key="6">
    <source>
        <dbReference type="ARBA" id="ARBA00022777"/>
    </source>
</evidence>
<dbReference type="RefSeq" id="WP_068748089.1">
    <property type="nucleotide sequence ID" value="NZ_LOHZ01000025.1"/>
</dbReference>
<keyword evidence="5 13" id="KW-0808">Transferase</keyword>
<evidence type="ECO:0000259" key="12">
    <source>
        <dbReference type="PROSITE" id="PS50885"/>
    </source>
</evidence>
<dbReference type="SUPFAM" id="SSF158472">
    <property type="entry name" value="HAMP domain-like"/>
    <property type="match status" value="1"/>
</dbReference>
<dbReference type="OrthoDB" id="9796330at2"/>
<evidence type="ECO:0000259" key="11">
    <source>
        <dbReference type="PROSITE" id="PS50112"/>
    </source>
</evidence>
<dbReference type="SUPFAM" id="SSF55785">
    <property type="entry name" value="PYP-like sensor domain (PAS domain)"/>
    <property type="match status" value="1"/>
</dbReference>
<dbReference type="Gene3D" id="3.30.565.10">
    <property type="entry name" value="Histidine kinase-like ATPase, C-terminal domain"/>
    <property type="match status" value="1"/>
</dbReference>
<dbReference type="GO" id="GO:0005886">
    <property type="term" value="C:plasma membrane"/>
    <property type="evidence" value="ECO:0007669"/>
    <property type="project" value="TreeGrafter"/>
</dbReference>
<dbReference type="GO" id="GO:0004721">
    <property type="term" value="F:phosphoprotein phosphatase activity"/>
    <property type="evidence" value="ECO:0007669"/>
    <property type="project" value="TreeGrafter"/>
</dbReference>
<evidence type="ECO:0000313" key="14">
    <source>
        <dbReference type="Proteomes" id="UP000075737"/>
    </source>
</evidence>
<dbReference type="CDD" id="cd00082">
    <property type="entry name" value="HisKA"/>
    <property type="match status" value="1"/>
</dbReference>
<feature type="transmembrane region" description="Helical" evidence="9">
    <location>
        <begin position="41"/>
        <end position="61"/>
    </location>
</feature>
<dbReference type="STRING" id="520767.ATZ99_09410"/>
<dbReference type="PROSITE" id="PS50112">
    <property type="entry name" value="PAS"/>
    <property type="match status" value="1"/>
</dbReference>
<dbReference type="InterPro" id="IPR036890">
    <property type="entry name" value="HATPase_C_sf"/>
</dbReference>
<comment type="caution">
    <text evidence="13">The sequence shown here is derived from an EMBL/GenBank/DDBJ whole genome shotgun (WGS) entry which is preliminary data.</text>
</comment>
<feature type="domain" description="HAMP" evidence="12">
    <location>
        <begin position="69"/>
        <end position="121"/>
    </location>
</feature>
<keyword evidence="14" id="KW-1185">Reference proteome</keyword>
<evidence type="ECO:0000259" key="10">
    <source>
        <dbReference type="PROSITE" id="PS50109"/>
    </source>
</evidence>
<dbReference type="GO" id="GO:0000155">
    <property type="term" value="F:phosphorelay sensor kinase activity"/>
    <property type="evidence" value="ECO:0007669"/>
    <property type="project" value="InterPro"/>
</dbReference>